<dbReference type="OrthoDB" id="70556at2157"/>
<dbReference type="EMBL" id="CP058560">
    <property type="protein sequence ID" value="QUH23328.1"/>
    <property type="molecule type" value="Genomic_DNA"/>
</dbReference>
<name>A0A8T8K467_9EURY</name>
<dbReference type="GeneID" id="64820284"/>
<evidence type="ECO:0000313" key="2">
    <source>
        <dbReference type="Proteomes" id="UP000681041"/>
    </source>
</evidence>
<dbReference type="RefSeq" id="WP_211532285.1">
    <property type="nucleotide sequence ID" value="NZ_CP058560.1"/>
</dbReference>
<proteinExistence type="predicted"/>
<organism evidence="1 2">
    <name type="scientific">Methanobacterium alkalithermotolerans</name>
    <dbReference type="NCBI Taxonomy" id="2731220"/>
    <lineage>
        <taxon>Archaea</taxon>
        <taxon>Methanobacteriati</taxon>
        <taxon>Methanobacteriota</taxon>
        <taxon>Methanomada group</taxon>
        <taxon>Methanobacteria</taxon>
        <taxon>Methanobacteriales</taxon>
        <taxon>Methanobacteriaceae</taxon>
        <taxon>Methanobacterium</taxon>
    </lineage>
</organism>
<keyword evidence="2" id="KW-1185">Reference proteome</keyword>
<accession>A0A8T8K467</accession>
<reference evidence="1" key="1">
    <citation type="submission" date="2020-07" db="EMBL/GenBank/DDBJ databases">
        <title>Methanobacterium. sp. MethCan genome.</title>
        <authorList>
            <person name="Postec A."/>
            <person name="Quemeneur M."/>
        </authorList>
    </citation>
    <scope>NUCLEOTIDE SEQUENCE</scope>
    <source>
        <strain evidence="1">MethCAN</strain>
    </source>
</reference>
<gene>
    <name evidence="1" type="ORF">HYG87_05925</name>
</gene>
<dbReference type="AlphaFoldDB" id="A0A8T8K467"/>
<protein>
    <submittedName>
        <fullName evidence="1">Uncharacterized protein</fullName>
    </submittedName>
</protein>
<sequence length="204" mass="23781">MGNLKECLLEFQSLGEEYYSRIIQILDEEYCWKCPQRSNKEKTYCHKVEAWISLNLALEKAIKQSVPDADKGNLDLLVVKYLEKNNNKLQRTLKYDEISIIKLKEKIKPSEDENCCLLVRKNPSTVKVQDMVLLPQECPLSTYWFSRMKLVGVIPFKLARINKIFTKNGFRYIKLDDGTTVSMEFILGLVLKKLGPDDPLMDYF</sequence>
<dbReference type="Proteomes" id="UP000681041">
    <property type="component" value="Chromosome"/>
</dbReference>
<evidence type="ECO:0000313" key="1">
    <source>
        <dbReference type="EMBL" id="QUH23328.1"/>
    </source>
</evidence>
<dbReference type="KEGG" id="meme:HYG87_05925"/>